<gene>
    <name evidence="3" type="ORF">NE848_05955</name>
</gene>
<keyword evidence="4" id="KW-1185">Reference proteome</keyword>
<dbReference type="PROSITE" id="PS50866">
    <property type="entry name" value="GOLD"/>
    <property type="match status" value="1"/>
</dbReference>
<proteinExistence type="predicted"/>
<evidence type="ECO:0000256" key="1">
    <source>
        <dbReference type="ARBA" id="ARBA00022729"/>
    </source>
</evidence>
<dbReference type="Pfam" id="PF18962">
    <property type="entry name" value="Por_Secre_tail"/>
    <property type="match status" value="1"/>
</dbReference>
<dbReference type="EMBL" id="JAMSCK010000002">
    <property type="protein sequence ID" value="MCM8568912.1"/>
    <property type="molecule type" value="Genomic_DNA"/>
</dbReference>
<dbReference type="InterPro" id="IPR009038">
    <property type="entry name" value="GOLD_dom"/>
</dbReference>
<evidence type="ECO:0000313" key="4">
    <source>
        <dbReference type="Proteomes" id="UP001155077"/>
    </source>
</evidence>
<reference evidence="3" key="1">
    <citation type="submission" date="2022-06" db="EMBL/GenBank/DDBJ databases">
        <title>Gramella sediminis sp. nov., isolated from deep-sea sediment of the Indian Ocean.</title>
        <authorList>
            <person name="Yang L."/>
        </authorList>
    </citation>
    <scope>NUCLEOTIDE SEQUENCE</scope>
    <source>
        <strain evidence="3">HMD3159</strain>
    </source>
</reference>
<name>A0ABT0YZK5_9FLAO</name>
<dbReference type="Proteomes" id="UP001155077">
    <property type="component" value="Unassembled WGS sequence"/>
</dbReference>
<protein>
    <submittedName>
        <fullName evidence="3">T9SS type A sorting domain-containing protein</fullName>
    </submittedName>
</protein>
<accession>A0ABT0YZK5</accession>
<dbReference type="NCBIfam" id="TIGR04183">
    <property type="entry name" value="Por_Secre_tail"/>
    <property type="match status" value="1"/>
</dbReference>
<keyword evidence="1" id="KW-0732">Signal</keyword>
<comment type="caution">
    <text evidence="3">The sequence shown here is derived from an EMBL/GenBank/DDBJ whole genome shotgun (WGS) entry which is preliminary data.</text>
</comment>
<evidence type="ECO:0000313" key="3">
    <source>
        <dbReference type="EMBL" id="MCM8568912.1"/>
    </source>
</evidence>
<dbReference type="InterPro" id="IPR026444">
    <property type="entry name" value="Secre_tail"/>
</dbReference>
<feature type="domain" description="GOLD" evidence="2">
    <location>
        <begin position="780"/>
        <end position="993"/>
    </location>
</feature>
<organism evidence="3 4">
    <name type="scientific">Gramella jeungdoensis</name>
    <dbReference type="NCBI Taxonomy" id="708091"/>
    <lineage>
        <taxon>Bacteria</taxon>
        <taxon>Pseudomonadati</taxon>
        <taxon>Bacteroidota</taxon>
        <taxon>Flavobacteriia</taxon>
        <taxon>Flavobacteriales</taxon>
        <taxon>Flavobacteriaceae</taxon>
        <taxon>Christiangramia</taxon>
    </lineage>
</organism>
<sequence length="1110" mass="124712">MANSSTPNDFVMTDTGFYFSAQDPVYGRELFFSDGTVEGTRMVVDIFEGNRNGHQKNHGILNNKLLFTGSPNFSSSNNLYITDGSEEGTTLLVEDMQILEWLEYNGKIYFSGNFQNTGYKLWVTDGTANGTQLVIDLNSENGGSNPSNFKIFREKIFFTANTVELGREIWYSDGTGEGTEMLKDIGQNGNGVLESPLYVFNNELYFMGKGANNYFQLFKSDGTSDGTYELKTINQRDNATHKLQGVVLNEGFYFKADDGLHGTELWKTDGSEEGTQLVKDIYEGSGSGLPYSGYMGVDLIEFNGKIYFTGSDNIHGDELWQTDGTAEGTSLVKDLSPGSLGTWLPQFYKVDDRLFFVAQASGEPEFSLYEIDQSHSQPERISEEIVPWNYSDVNIEVVGFESKFYYVTKTEKYGNELFRYDPVTGKSSLFKDLNSRYPGFPIGFESINNNLYFSASNHLFLTNGSKENLRKIDKVRSSYYQRQSEKIEFEKMNNELYFNGLSEGSGIELWKTDGTQGGTVMVKDINPGQENSVYEEYFYNNFKAVDGKLFFPADDGEHGLELWITEGTEETTRMVKNINSGSLNSFPSQMVNVGQTVYFKAKDESGPGLWKTEGTTASTSKIINLQDIRLMRAVNDKIIMAADYDNGRNEHHNDLVTSDGTAEGTSLLMSFPNYFDTHARYWANKGDYIYFVQRHPNTLKHSIYKTDGTAEGTVLVYNGDDHENSTPEINWLKVCGNSLYFAIETISPYSGVELWRLDDQGEVEKVSVESNNLKSTLEGIECFDEKLFFADNLRAHELWFHQAGKATTERLDFKVNGSVPDSEFKIWNLTSAGNVLYLIAHTDRYGQELYSLAFGELTSLPDETSNESEEQEVVNYNLFSLQVFAESCAGKNNGKLQIKANETGSYLAVFDGQEIEFDNELSLGSLSPGVYNICVKFGNEFQYYQCYEFTIDDGVSLQGEISAVQERNSKENKFSVIMSNGLAPYTVKLNNQVLGVYYSNEFDLGIKQSGVLEIISSKACEGTLEFQVKADNKIIAYPNPVENILNLVLPQEVSTKLKIEINSSSGQSLENYTIMPNSNAIELNFEHLNPGIYFIKLKGGVNETIKFIKK</sequence>
<evidence type="ECO:0000259" key="2">
    <source>
        <dbReference type="PROSITE" id="PS50866"/>
    </source>
</evidence>